<feature type="region of interest" description="Disordered" evidence="4">
    <location>
        <begin position="25"/>
        <end position="64"/>
    </location>
</feature>
<dbReference type="Ensembl" id="ENSLBET00000021419.1">
    <property type="protein sequence ID" value="ENSLBEP00000020316.1"/>
    <property type="gene ID" value="ENSLBEG00000015592.1"/>
</dbReference>
<keyword evidence="3" id="KW-0442">Lipid degradation</keyword>
<feature type="compositionally biased region" description="Basic and acidic residues" evidence="4">
    <location>
        <begin position="39"/>
        <end position="64"/>
    </location>
</feature>
<dbReference type="GO" id="GO:0005635">
    <property type="term" value="C:nuclear envelope"/>
    <property type="evidence" value="ECO:0007669"/>
    <property type="project" value="TreeGrafter"/>
</dbReference>
<evidence type="ECO:0000256" key="3">
    <source>
        <dbReference type="PROSITE-ProRule" id="PRU00555"/>
    </source>
</evidence>
<dbReference type="GO" id="GO:0046475">
    <property type="term" value="P:glycerophospholipid catabolic process"/>
    <property type="evidence" value="ECO:0007669"/>
    <property type="project" value="TreeGrafter"/>
</dbReference>
<dbReference type="PROSITE" id="PS51210">
    <property type="entry name" value="PLA2C"/>
    <property type="match status" value="1"/>
</dbReference>
<feature type="chain" id="PRO_5018671533" evidence="5">
    <location>
        <begin position="25"/>
        <end position="624"/>
    </location>
</feature>
<dbReference type="Pfam" id="PF01735">
    <property type="entry name" value="PLA2_B"/>
    <property type="match status" value="1"/>
</dbReference>
<dbReference type="InParanoid" id="A0A3Q3FJ51"/>
<dbReference type="InterPro" id="IPR002642">
    <property type="entry name" value="LysoPLipase_cat_dom"/>
</dbReference>
<dbReference type="SMART" id="SM00022">
    <property type="entry name" value="PLAc"/>
    <property type="match status" value="1"/>
</dbReference>
<dbReference type="STRING" id="56723.ENSLBEP00000020316"/>
<reference evidence="7" key="2">
    <citation type="submission" date="2025-09" db="UniProtKB">
        <authorList>
            <consortium name="Ensembl"/>
        </authorList>
    </citation>
    <scope>IDENTIFICATION</scope>
</reference>
<dbReference type="GO" id="GO:0005654">
    <property type="term" value="C:nucleoplasm"/>
    <property type="evidence" value="ECO:0007669"/>
    <property type="project" value="TreeGrafter"/>
</dbReference>
<keyword evidence="2 3" id="KW-0443">Lipid metabolism</keyword>
<evidence type="ECO:0000259" key="6">
    <source>
        <dbReference type="PROSITE" id="PS51210"/>
    </source>
</evidence>
<evidence type="ECO:0000313" key="7">
    <source>
        <dbReference type="Ensembl" id="ENSLBEP00000020316.1"/>
    </source>
</evidence>
<organism evidence="7 8">
    <name type="scientific">Labrus bergylta</name>
    <name type="common">ballan wrasse</name>
    <dbReference type="NCBI Taxonomy" id="56723"/>
    <lineage>
        <taxon>Eukaryota</taxon>
        <taxon>Metazoa</taxon>
        <taxon>Chordata</taxon>
        <taxon>Craniata</taxon>
        <taxon>Vertebrata</taxon>
        <taxon>Euteleostomi</taxon>
        <taxon>Actinopterygii</taxon>
        <taxon>Neopterygii</taxon>
        <taxon>Teleostei</taxon>
        <taxon>Neoteleostei</taxon>
        <taxon>Acanthomorphata</taxon>
        <taxon>Eupercaria</taxon>
        <taxon>Labriformes</taxon>
        <taxon>Labridae</taxon>
        <taxon>Labrus</taxon>
    </lineage>
</organism>
<dbReference type="Gene3D" id="3.40.1090.10">
    <property type="entry name" value="Cytosolic phospholipase A2 catalytic domain"/>
    <property type="match status" value="1"/>
</dbReference>
<evidence type="ECO:0000256" key="2">
    <source>
        <dbReference type="ARBA" id="ARBA00023098"/>
    </source>
</evidence>
<evidence type="ECO:0000256" key="1">
    <source>
        <dbReference type="ARBA" id="ARBA00022801"/>
    </source>
</evidence>
<protein>
    <submittedName>
        <fullName evidence="7">Cytosolic phospholipase A2 zeta-like</fullName>
    </submittedName>
</protein>
<sequence>MLCAGAGRVSVLLCACSVMLGTLGQTGDPGDGQTPNAVRTEERRPTPETTREKNSTFSTKDHVRQSQALSAAEKEFILNRKRVSLKALNDLGVKCSLATVPHIAVLGSGGGQRAAVSLLGSLHQMEKDGLLDSVLYLGGVSGSVWSMASLYTDPQWSKNVGGAVSRLSGPEISPEQVLSWLSEAAKDEQFSLSDIWGLLTSAGIMKQLDHQRLSGVVTNAVNPYPIYNAMNQNCLKGPEKGKWFELTPHESGFTDLGLFVNSSLLGSRVHEAASGGQREMDLVRLQGIVGSVLSDEQTVLDSLPQQLKDLAGAAVTDENNLLDVIFLWTEAPQQVSGFFQVLDRYARAYHTLLKVTDIIKRYTKDPKVISDLNKLQKTMRENLNLNPAAWFGKKSPKQRKLILDRWSQKILEPLQSWSQSLDEGPVKDYVSLLPQKVFPAIGKWEWETIENFLFLYPDASVPSCVRLKQRLQLIDAGLMLNMAFPPLLGEKREVDLLIALDYSASEAFTTLTAARDYAAKLKKPFPEIDEKILLEERDCPKDFYVFEGKEKEPTIVFMPLFNRNNCKDAEEVKTKMAACSTFQPPFSQEKVEFLLETAKENVKRNKETLLREIKKAAERRRSRR</sequence>
<reference evidence="7" key="1">
    <citation type="submission" date="2025-08" db="UniProtKB">
        <authorList>
            <consortium name="Ensembl"/>
        </authorList>
    </citation>
    <scope>IDENTIFICATION</scope>
</reference>
<evidence type="ECO:0000256" key="5">
    <source>
        <dbReference type="SAM" id="SignalP"/>
    </source>
</evidence>
<keyword evidence="1 3" id="KW-0378">Hydrolase</keyword>
<dbReference type="GO" id="GO:0047498">
    <property type="term" value="F:calcium-dependent phospholipase A2 activity"/>
    <property type="evidence" value="ECO:0007669"/>
    <property type="project" value="TreeGrafter"/>
</dbReference>
<dbReference type="Proteomes" id="UP000261660">
    <property type="component" value="Unplaced"/>
</dbReference>
<keyword evidence="8" id="KW-1185">Reference proteome</keyword>
<feature type="domain" description="PLA2c" evidence="6">
    <location>
        <begin position="55"/>
        <end position="624"/>
    </location>
</feature>
<accession>A0A3Q3FJ51</accession>
<feature type="signal peptide" evidence="5">
    <location>
        <begin position="1"/>
        <end position="24"/>
    </location>
</feature>
<keyword evidence="5" id="KW-0732">Signal</keyword>
<name>A0A3Q3FJ51_9LABR</name>
<dbReference type="GeneTree" id="ENSGT01030000234606"/>
<dbReference type="AlphaFoldDB" id="A0A3Q3FJ51"/>
<evidence type="ECO:0000256" key="4">
    <source>
        <dbReference type="SAM" id="MobiDB-lite"/>
    </source>
</evidence>
<dbReference type="GO" id="GO:0005509">
    <property type="term" value="F:calcium ion binding"/>
    <property type="evidence" value="ECO:0007669"/>
    <property type="project" value="TreeGrafter"/>
</dbReference>
<dbReference type="GO" id="GO:0005829">
    <property type="term" value="C:cytosol"/>
    <property type="evidence" value="ECO:0007669"/>
    <property type="project" value="TreeGrafter"/>
</dbReference>
<dbReference type="PANTHER" id="PTHR10728">
    <property type="entry name" value="CYTOSOLIC PHOSPHOLIPASE A2"/>
    <property type="match status" value="1"/>
</dbReference>
<dbReference type="PANTHER" id="PTHR10728:SF39">
    <property type="entry name" value="CYTOSOLIC PHOSPHOLIPASE A2 GAMMA"/>
    <property type="match status" value="1"/>
</dbReference>
<proteinExistence type="predicted"/>
<dbReference type="InterPro" id="IPR016035">
    <property type="entry name" value="Acyl_Trfase/lysoPLipase"/>
</dbReference>
<dbReference type="GO" id="GO:0005544">
    <property type="term" value="F:calcium-dependent phospholipid binding"/>
    <property type="evidence" value="ECO:0007669"/>
    <property type="project" value="TreeGrafter"/>
</dbReference>
<dbReference type="OrthoDB" id="270970at2759"/>
<dbReference type="SUPFAM" id="SSF52151">
    <property type="entry name" value="FabD/lysophospholipase-like"/>
    <property type="match status" value="1"/>
</dbReference>
<evidence type="ECO:0000313" key="8">
    <source>
        <dbReference type="Proteomes" id="UP000261660"/>
    </source>
</evidence>